<dbReference type="InterPro" id="IPR016454">
    <property type="entry name" value="Cysteine_dSase"/>
</dbReference>
<dbReference type="InterPro" id="IPR015424">
    <property type="entry name" value="PyrdxlP-dep_Trfase"/>
</dbReference>
<dbReference type="GO" id="GO:0005509">
    <property type="term" value="F:calcium ion binding"/>
    <property type="evidence" value="ECO:0007669"/>
    <property type="project" value="InterPro"/>
</dbReference>
<dbReference type="RefSeq" id="WP_067971765.1">
    <property type="nucleotide sequence ID" value="NZ_CAJHKM010000003.1"/>
</dbReference>
<dbReference type="EC" id="2.8.1.7" evidence="3"/>
<dbReference type="GO" id="GO:0031071">
    <property type="term" value="F:cysteine desulfurase activity"/>
    <property type="evidence" value="ECO:0007669"/>
    <property type="project" value="UniProtKB-EC"/>
</dbReference>
<evidence type="ECO:0000313" key="15">
    <source>
        <dbReference type="Proteomes" id="UP000234239"/>
    </source>
</evidence>
<dbReference type="InterPro" id="IPR002048">
    <property type="entry name" value="EF_hand_dom"/>
</dbReference>
<reference evidence="12 14" key="1">
    <citation type="journal article" date="2016" name="Genome Announc.">
        <title>Complete Genome Sequences of Aerococcus christensenii CCUG 28831T, Aerococcus sanguinicola CCUG 43001T, Aerococcus urinae CCUG 36881T, Aerococcus urinaeequi CCUG 28094T, Aerococcus urinaehominis CCUG 42038 BT, and Aerococcus viridans CCUG 4311T.</title>
        <authorList>
            <person name="Carkaci D."/>
            <person name="Dargis R."/>
            <person name="Nielsen X.C."/>
            <person name="Skovgaard O."/>
            <person name="Fuursted K."/>
            <person name="Christensen J.J."/>
        </authorList>
    </citation>
    <scope>NUCLEOTIDE SEQUENCE [LARGE SCALE GENOMIC DNA]</scope>
    <source>
        <strain evidence="12 14">CCUG43001</strain>
    </source>
</reference>
<feature type="domain" description="EF-hand" evidence="11">
    <location>
        <begin position="119"/>
        <end position="142"/>
    </location>
</feature>
<dbReference type="NCBIfam" id="NF002806">
    <property type="entry name" value="PRK02948.1"/>
    <property type="match status" value="1"/>
</dbReference>
<evidence type="ECO:0000313" key="14">
    <source>
        <dbReference type="Proteomes" id="UP000069912"/>
    </source>
</evidence>
<evidence type="ECO:0000256" key="5">
    <source>
        <dbReference type="ARBA" id="ARBA00022723"/>
    </source>
</evidence>
<dbReference type="Proteomes" id="UP000069912">
    <property type="component" value="Chromosome"/>
</dbReference>
<comment type="cofactor">
    <cofactor evidence="1 10">
        <name>pyridoxal 5'-phosphate</name>
        <dbReference type="ChEBI" id="CHEBI:597326"/>
    </cofactor>
</comment>
<evidence type="ECO:0000256" key="10">
    <source>
        <dbReference type="RuleBase" id="RU004504"/>
    </source>
</evidence>
<evidence type="ECO:0000313" key="12">
    <source>
        <dbReference type="EMBL" id="AMB93405.1"/>
    </source>
</evidence>
<evidence type="ECO:0000256" key="9">
    <source>
        <dbReference type="ARBA" id="ARBA00050776"/>
    </source>
</evidence>
<dbReference type="Gene3D" id="1.10.260.50">
    <property type="match status" value="1"/>
</dbReference>
<organism evidence="12 14">
    <name type="scientific">Aerococcus sanguinicola</name>
    <dbReference type="NCBI Taxonomy" id="119206"/>
    <lineage>
        <taxon>Bacteria</taxon>
        <taxon>Bacillati</taxon>
        <taxon>Bacillota</taxon>
        <taxon>Bacilli</taxon>
        <taxon>Lactobacillales</taxon>
        <taxon>Aerococcaceae</taxon>
        <taxon>Aerococcus</taxon>
    </lineage>
</organism>
<dbReference type="InterPro" id="IPR018247">
    <property type="entry name" value="EF_Hand_1_Ca_BS"/>
</dbReference>
<protein>
    <recommendedName>
        <fullName evidence="3">cysteine desulfurase</fullName>
        <ecNumber evidence="3">2.8.1.7</ecNumber>
    </recommendedName>
</protein>
<keyword evidence="4" id="KW-0808">Transferase</keyword>
<dbReference type="AlphaFoldDB" id="A0A0X8FA53"/>
<evidence type="ECO:0000259" key="11">
    <source>
        <dbReference type="PROSITE" id="PS50222"/>
    </source>
</evidence>
<dbReference type="PROSITE" id="PS00595">
    <property type="entry name" value="AA_TRANSFER_CLASS_5"/>
    <property type="match status" value="1"/>
</dbReference>
<reference evidence="13 15" key="3">
    <citation type="submission" date="2017-12" db="EMBL/GenBank/DDBJ databases">
        <title>Phylogenetic diversity of female urinary microbiome.</title>
        <authorList>
            <person name="Thomas-White K."/>
            <person name="Wolfe A.J."/>
        </authorList>
    </citation>
    <scope>NUCLEOTIDE SEQUENCE [LARGE SCALE GENOMIC DNA]</scope>
    <source>
        <strain evidence="13 15">UMB0139</strain>
    </source>
</reference>
<dbReference type="SUPFAM" id="SSF53383">
    <property type="entry name" value="PLP-dependent transferases"/>
    <property type="match status" value="1"/>
</dbReference>
<evidence type="ECO:0000313" key="13">
    <source>
        <dbReference type="EMBL" id="PKZ22986.1"/>
    </source>
</evidence>
<dbReference type="PANTHER" id="PTHR11601:SF34">
    <property type="entry name" value="CYSTEINE DESULFURASE"/>
    <property type="match status" value="1"/>
</dbReference>
<evidence type="ECO:0000256" key="8">
    <source>
        <dbReference type="ARBA" id="ARBA00023014"/>
    </source>
</evidence>
<dbReference type="InterPro" id="IPR015422">
    <property type="entry name" value="PyrdxlP-dep_Trfase_small"/>
</dbReference>
<sequence length="376" mass="41786">MAIYLDYAATTPVHPDVVACMTDAFLNDFGNPSSTYQLGRDVRHKIESCRRTIAGTLNAKAEDIIFTSSGTEANTTALLETAERLQSQGRHIISSQVEHSSVYQCMHRLEDQGFEVTYLDIDQDGHISLDDFQAALREDTIIVSIMHGNNELGSLQPIEEVGKICQERGIFFHTDTVQTYMKVPIDVEALHIDALALSAHKIHGPKGIGFLYYRDSNQNFKSYLPGGGQEHGKRASTESYPLIAGLTKAVDLAKDNMAERMEKLRSLRQYFLDGAEARGLNFQINGPQQAELANILNIYWPGHPSDQTLIKCDLQDIYLSAGSACSAGSLEPSRVLVNLYGEEDDRIRQSLRLSFDPHTSQAELDQVLDRLASFDS</sequence>
<comment type="similarity">
    <text evidence="2">Belongs to the class-V pyridoxal-phosphate-dependent aminotransferase family. NifS/IscS subfamily.</text>
</comment>
<keyword evidence="6" id="KW-0663">Pyridoxal phosphate</keyword>
<proteinExistence type="inferred from homology"/>
<dbReference type="PROSITE" id="PS50222">
    <property type="entry name" value="EF_HAND_2"/>
    <property type="match status" value="1"/>
</dbReference>
<dbReference type="Proteomes" id="UP000234239">
    <property type="component" value="Unassembled WGS sequence"/>
</dbReference>
<dbReference type="GO" id="GO:0051536">
    <property type="term" value="F:iron-sulfur cluster binding"/>
    <property type="evidence" value="ECO:0007669"/>
    <property type="project" value="UniProtKB-KW"/>
</dbReference>
<keyword evidence="7" id="KW-0408">Iron</keyword>
<dbReference type="Gene3D" id="3.40.640.10">
    <property type="entry name" value="Type I PLP-dependent aspartate aminotransferase-like (Major domain)"/>
    <property type="match status" value="1"/>
</dbReference>
<evidence type="ECO:0000256" key="1">
    <source>
        <dbReference type="ARBA" id="ARBA00001933"/>
    </source>
</evidence>
<evidence type="ECO:0000256" key="6">
    <source>
        <dbReference type="ARBA" id="ARBA00022898"/>
    </source>
</evidence>
<dbReference type="KEGG" id="asan:AWM72_00785"/>
<keyword evidence="8" id="KW-0411">Iron-sulfur</keyword>
<gene>
    <name evidence="12" type="ORF">AWM72_00785</name>
    <name evidence="13" type="ORF">CYJ28_00060</name>
</gene>
<dbReference type="OrthoDB" id="9808002at2"/>
<dbReference type="EMBL" id="CP014160">
    <property type="protein sequence ID" value="AMB93405.1"/>
    <property type="molecule type" value="Genomic_DNA"/>
</dbReference>
<dbReference type="InterPro" id="IPR020578">
    <property type="entry name" value="Aminotrans_V_PyrdxlP_BS"/>
</dbReference>
<dbReference type="InterPro" id="IPR000192">
    <property type="entry name" value="Aminotrans_V_dom"/>
</dbReference>
<dbReference type="InterPro" id="IPR015421">
    <property type="entry name" value="PyrdxlP-dep_Trfase_major"/>
</dbReference>
<keyword evidence="14" id="KW-1185">Reference proteome</keyword>
<name>A0A0X8FA53_9LACT</name>
<dbReference type="EMBL" id="PKGY01000001">
    <property type="protein sequence ID" value="PKZ22986.1"/>
    <property type="molecule type" value="Genomic_DNA"/>
</dbReference>
<comment type="catalytic activity">
    <reaction evidence="9">
        <text>(sulfur carrier)-H + L-cysteine = (sulfur carrier)-SH + L-alanine</text>
        <dbReference type="Rhea" id="RHEA:43892"/>
        <dbReference type="Rhea" id="RHEA-COMP:14737"/>
        <dbReference type="Rhea" id="RHEA-COMP:14739"/>
        <dbReference type="ChEBI" id="CHEBI:29917"/>
        <dbReference type="ChEBI" id="CHEBI:35235"/>
        <dbReference type="ChEBI" id="CHEBI:57972"/>
        <dbReference type="ChEBI" id="CHEBI:64428"/>
        <dbReference type="EC" id="2.8.1.7"/>
    </reaction>
</comment>
<evidence type="ECO:0000256" key="2">
    <source>
        <dbReference type="ARBA" id="ARBA00006490"/>
    </source>
</evidence>
<dbReference type="PANTHER" id="PTHR11601">
    <property type="entry name" value="CYSTEINE DESULFURYLASE FAMILY MEMBER"/>
    <property type="match status" value="1"/>
</dbReference>
<keyword evidence="5" id="KW-0479">Metal-binding</keyword>
<dbReference type="GeneID" id="92902607"/>
<evidence type="ECO:0000256" key="7">
    <source>
        <dbReference type="ARBA" id="ARBA00023004"/>
    </source>
</evidence>
<dbReference type="Pfam" id="PF00266">
    <property type="entry name" value="Aminotran_5"/>
    <property type="match status" value="1"/>
</dbReference>
<accession>A0A0X8FA53</accession>
<dbReference type="PIRSF" id="PIRSF005572">
    <property type="entry name" value="NifS"/>
    <property type="match status" value="1"/>
</dbReference>
<evidence type="ECO:0000256" key="3">
    <source>
        <dbReference type="ARBA" id="ARBA00012239"/>
    </source>
</evidence>
<dbReference type="Gene3D" id="3.90.1150.10">
    <property type="entry name" value="Aspartate Aminotransferase, domain 1"/>
    <property type="match status" value="1"/>
</dbReference>
<dbReference type="PROSITE" id="PS00018">
    <property type="entry name" value="EF_HAND_1"/>
    <property type="match status" value="1"/>
</dbReference>
<reference evidence="14" key="2">
    <citation type="submission" date="2016-01" db="EMBL/GenBank/DDBJ databases">
        <title>Six Aerococcus type strain genome sequencing and assembly using PacBio and Illumina Hiseq.</title>
        <authorList>
            <person name="Carkaci D."/>
            <person name="Dargis R."/>
            <person name="Nielsen X.C."/>
            <person name="Skovgaard O."/>
            <person name="Fuursted K."/>
            <person name="Christensen J.J."/>
        </authorList>
    </citation>
    <scope>NUCLEOTIDE SEQUENCE [LARGE SCALE GENOMIC DNA]</scope>
    <source>
        <strain evidence="14">CCUG43001</strain>
    </source>
</reference>
<evidence type="ECO:0000256" key="4">
    <source>
        <dbReference type="ARBA" id="ARBA00022679"/>
    </source>
</evidence>